<gene>
    <name evidence="1" type="ORF">HU200_031178</name>
</gene>
<dbReference type="EMBL" id="JACEFO010001770">
    <property type="protein sequence ID" value="KAF8704934.1"/>
    <property type="molecule type" value="Genomic_DNA"/>
</dbReference>
<proteinExistence type="predicted"/>
<reference evidence="1" key="1">
    <citation type="submission" date="2020-07" db="EMBL/GenBank/DDBJ databases">
        <title>Genome sequence and genetic diversity analysis of an under-domesticated orphan crop, white fonio (Digitaria exilis).</title>
        <authorList>
            <person name="Bennetzen J.L."/>
            <person name="Chen S."/>
            <person name="Ma X."/>
            <person name="Wang X."/>
            <person name="Yssel A.E.J."/>
            <person name="Chaluvadi S.R."/>
            <person name="Johnson M."/>
            <person name="Gangashetty P."/>
            <person name="Hamidou F."/>
            <person name="Sanogo M.D."/>
            <person name="Zwaenepoel A."/>
            <person name="Wallace J."/>
            <person name="Van De Peer Y."/>
            <person name="Van Deynze A."/>
        </authorList>
    </citation>
    <scope>NUCLEOTIDE SEQUENCE</scope>
    <source>
        <tissue evidence="1">Leaves</tissue>
    </source>
</reference>
<accession>A0A835BQ33</accession>
<sequence length="199" mass="22258">MEEWRELARTVPDTLLRVAKGTIGVLGAVDSAHQQLAAIVHVVRSLRRSDGLGAINWDDARHYPEAIPTLDDARRELVRILELYSVAKQVFVLYGTCLGAEVHPLWQTWAGHGGETFGHGFRALRSLRSAASHARASRDALLMALSCPPRSPDWRDWISAALNLWRRAIWAGTKASVAARRMRDAVTVELEEAWIVLHR</sequence>
<dbReference type="OrthoDB" id="661933at2759"/>
<dbReference type="Gramene" id="Dexi5B01G0006270.1">
    <property type="protein sequence ID" value="Dexi5B01G0006270.1:cds"/>
    <property type="gene ID" value="Dexi5B01G0006270"/>
</dbReference>
<evidence type="ECO:0000313" key="2">
    <source>
        <dbReference type="Proteomes" id="UP000636709"/>
    </source>
</evidence>
<name>A0A835BQ33_9POAL</name>
<comment type="caution">
    <text evidence="1">The sequence shown here is derived from an EMBL/GenBank/DDBJ whole genome shotgun (WGS) entry which is preliminary data.</text>
</comment>
<dbReference type="Proteomes" id="UP000636709">
    <property type="component" value="Unassembled WGS sequence"/>
</dbReference>
<organism evidence="1 2">
    <name type="scientific">Digitaria exilis</name>
    <dbReference type="NCBI Taxonomy" id="1010633"/>
    <lineage>
        <taxon>Eukaryota</taxon>
        <taxon>Viridiplantae</taxon>
        <taxon>Streptophyta</taxon>
        <taxon>Embryophyta</taxon>
        <taxon>Tracheophyta</taxon>
        <taxon>Spermatophyta</taxon>
        <taxon>Magnoliopsida</taxon>
        <taxon>Liliopsida</taxon>
        <taxon>Poales</taxon>
        <taxon>Poaceae</taxon>
        <taxon>PACMAD clade</taxon>
        <taxon>Panicoideae</taxon>
        <taxon>Panicodae</taxon>
        <taxon>Paniceae</taxon>
        <taxon>Anthephorinae</taxon>
        <taxon>Digitaria</taxon>
    </lineage>
</organism>
<dbReference type="AlphaFoldDB" id="A0A835BQ33"/>
<evidence type="ECO:0000313" key="1">
    <source>
        <dbReference type="EMBL" id="KAF8704934.1"/>
    </source>
</evidence>
<keyword evidence="2" id="KW-1185">Reference proteome</keyword>
<protein>
    <submittedName>
        <fullName evidence="1">Uncharacterized protein</fullName>
    </submittedName>
</protein>